<dbReference type="PANTHER" id="PTHR45749:SF21">
    <property type="entry name" value="DUF4371 DOMAIN-CONTAINING PROTEIN"/>
    <property type="match status" value="1"/>
</dbReference>
<reference evidence="2 3" key="1">
    <citation type="journal article" date="2019" name="Sci. Rep.">
        <title>Orb-weaving spider Araneus ventricosus genome elucidates the spidroin gene catalogue.</title>
        <authorList>
            <person name="Kono N."/>
            <person name="Nakamura H."/>
            <person name="Ohtoshi R."/>
            <person name="Moran D.A.P."/>
            <person name="Shinohara A."/>
            <person name="Yoshida Y."/>
            <person name="Fujiwara M."/>
            <person name="Mori M."/>
            <person name="Tomita M."/>
            <person name="Arakawa K."/>
        </authorList>
    </citation>
    <scope>NUCLEOTIDE SEQUENCE [LARGE SCALE GENOMIC DNA]</scope>
</reference>
<comment type="caution">
    <text evidence="2">The sequence shown here is derived from an EMBL/GenBank/DDBJ whole genome shotgun (WGS) entry which is preliminary data.</text>
</comment>
<evidence type="ECO:0000313" key="3">
    <source>
        <dbReference type="Proteomes" id="UP000499080"/>
    </source>
</evidence>
<dbReference type="Proteomes" id="UP000499080">
    <property type="component" value="Unassembled WGS sequence"/>
</dbReference>
<feature type="domain" description="DUF4371" evidence="1">
    <location>
        <begin position="165"/>
        <end position="333"/>
    </location>
</feature>
<evidence type="ECO:0000259" key="1">
    <source>
        <dbReference type="Pfam" id="PF14291"/>
    </source>
</evidence>
<accession>A0A4Y2AZ71</accession>
<gene>
    <name evidence="2" type="primary">THAP12_22</name>
    <name evidence="2" type="ORF">AVEN_93897_1</name>
</gene>
<sequence length="374" mass="42747">MRNLSEKAVVFSCVFPSMFANVSNIVYHNVQIFLKSAHWADLRNFIHLYQPSFFIAAETWTLQEDDIDVEGYRTVLRMDCEKRRHAFGLAFYTKESAAVLYTYFHEKDGQSCCLTAVLCNEIAVCSGKIYDGKQKSVDILLDRNKIKEAKENRERLKPIIWCGKQGLALRGYRDHGPIDLDNLPSKNEGNFRAILRFAVQSGDKSLEEHLRTAKKNALYTSFVIQNEILETCGSLIQTKIIEQVKKSKYFSVLIDETIDVATIEQISFCLRYFDQEQMKMCEHFLCVVPLTSTTSQSVSQAILKTLKVLGLDVKYLRGEGYDGARAMSGEFKGTQARIIEHQPKAIYVHCMSHCLNLAISDSSSSRHQKLFWDN</sequence>
<dbReference type="InterPro" id="IPR025398">
    <property type="entry name" value="DUF4371"/>
</dbReference>
<dbReference type="AlphaFoldDB" id="A0A4Y2AZ71"/>
<organism evidence="2 3">
    <name type="scientific">Araneus ventricosus</name>
    <name type="common">Orbweaver spider</name>
    <name type="synonym">Epeira ventricosa</name>
    <dbReference type="NCBI Taxonomy" id="182803"/>
    <lineage>
        <taxon>Eukaryota</taxon>
        <taxon>Metazoa</taxon>
        <taxon>Ecdysozoa</taxon>
        <taxon>Arthropoda</taxon>
        <taxon>Chelicerata</taxon>
        <taxon>Arachnida</taxon>
        <taxon>Araneae</taxon>
        <taxon>Araneomorphae</taxon>
        <taxon>Entelegynae</taxon>
        <taxon>Araneoidea</taxon>
        <taxon>Araneidae</taxon>
        <taxon>Araneus</taxon>
    </lineage>
</organism>
<proteinExistence type="predicted"/>
<evidence type="ECO:0000313" key="2">
    <source>
        <dbReference type="EMBL" id="GBL84877.1"/>
    </source>
</evidence>
<keyword evidence="3" id="KW-1185">Reference proteome</keyword>
<dbReference type="Pfam" id="PF14291">
    <property type="entry name" value="DUF4371"/>
    <property type="match status" value="1"/>
</dbReference>
<dbReference type="EMBL" id="BGPR01000039">
    <property type="protein sequence ID" value="GBL84877.1"/>
    <property type="molecule type" value="Genomic_DNA"/>
</dbReference>
<protein>
    <submittedName>
        <fullName evidence="2">Repressor of the inhibitor of the protein kinase</fullName>
    </submittedName>
</protein>
<dbReference type="PANTHER" id="PTHR45749">
    <property type="match status" value="1"/>
</dbReference>
<dbReference type="OrthoDB" id="6437344at2759"/>
<name>A0A4Y2AZ71_ARAVE</name>